<proteinExistence type="evidence at transcript level"/>
<evidence type="ECO:0000256" key="7">
    <source>
        <dbReference type="SAM" id="MobiDB-lite"/>
    </source>
</evidence>
<gene>
    <name evidence="9" type="primary">BBM2</name>
</gene>
<dbReference type="InterPro" id="IPR001471">
    <property type="entry name" value="AP2/ERF_dom"/>
</dbReference>
<evidence type="ECO:0000256" key="6">
    <source>
        <dbReference type="ARBA" id="ARBA00023242"/>
    </source>
</evidence>
<dbReference type="PANTHER" id="PTHR32467:SF218">
    <property type="entry name" value="AP2-LIKE ETHYLENE-RESPONSIVE TRANSCRIPTION FACTOR PLT2"/>
    <property type="match status" value="1"/>
</dbReference>
<evidence type="ECO:0000256" key="1">
    <source>
        <dbReference type="ARBA" id="ARBA00004123"/>
    </source>
</evidence>
<dbReference type="GO" id="GO:0005634">
    <property type="term" value="C:nucleus"/>
    <property type="evidence" value="ECO:0007669"/>
    <property type="project" value="UniProtKB-SubCell"/>
</dbReference>
<dbReference type="GO" id="GO:0003700">
    <property type="term" value="F:DNA-binding transcription factor activity"/>
    <property type="evidence" value="ECO:0007669"/>
    <property type="project" value="InterPro"/>
</dbReference>
<dbReference type="SUPFAM" id="SSF54171">
    <property type="entry name" value="DNA-binding domain"/>
    <property type="match status" value="2"/>
</dbReference>
<dbReference type="PANTHER" id="PTHR32467">
    <property type="entry name" value="AP2-LIKE ETHYLENE-RESPONSIVE TRANSCRIPTION FACTOR"/>
    <property type="match status" value="1"/>
</dbReference>
<evidence type="ECO:0000256" key="4">
    <source>
        <dbReference type="ARBA" id="ARBA00023125"/>
    </source>
</evidence>
<evidence type="ECO:0000259" key="8">
    <source>
        <dbReference type="PROSITE" id="PS51032"/>
    </source>
</evidence>
<accession>A0A4Y5QMF3</accession>
<dbReference type="InterPro" id="IPR036955">
    <property type="entry name" value="AP2/ERF_dom_sf"/>
</dbReference>
<sequence length="596" mass="65887">MGSYSSMGFLQNSLNNAVVPEPYSSDNLRSATHISTDATFGRMQLLGTNQDHFSAMKTTSLYNDQGKGAKSLRNKASGDSQHSENKPEQAIFEAFNSNTMETIYNRSSPMNEEVNNMFSSCDYQISQASVEPLEITSVGGAASNIEPTTHQSVPTLPSSDQNPSPNGDSSARKRSKKRSLEIEAVPEEARERIPGLEFGNRTSFYRGVTKHRWTGRFEAHLWDNSEKRAGQSRKGRQVYLGGYDSEDKAARAYDMASLKFWGPLTLTNFPLADYEKELEEMKFKSKYEYVTILRRRSSGFSRGASVYRGVTRHHQNGRWQARIGRVAGNKDLYLGTYATQEEAAEAYDIATIKYRGQTAVTNFDISRYDVQKIMNTPLPIGGLAKRIKMEEMSTETSVDGPQFEDESTVSSKGDSAISGNAFSASTERNGGVYQQQENPWMTSYQGGHLPVQANEAHILNFPAQLHPANYEKYFQLQSMLASKSQFQYNLMGLNPAAINTGNNGLLAPLIYKNMSVNSAANGLPLDYSFVPSSTLPYATSNPYAHDFNGNLNAPVGLKTEGTENMLERFSGLSGPGYESLIANAQQDGTFSSGFRT</sequence>
<feature type="region of interest" description="Disordered" evidence="7">
    <location>
        <begin position="143"/>
        <end position="186"/>
    </location>
</feature>
<evidence type="ECO:0000256" key="5">
    <source>
        <dbReference type="ARBA" id="ARBA00023163"/>
    </source>
</evidence>
<dbReference type="AlphaFoldDB" id="A0A4Y5QMF3"/>
<keyword evidence="2" id="KW-0677">Repeat</keyword>
<name>A0A4Y5QMF3_9CONI</name>
<dbReference type="Pfam" id="PF00847">
    <property type="entry name" value="AP2"/>
    <property type="match status" value="2"/>
</dbReference>
<feature type="compositionally biased region" description="Polar residues" evidence="7">
    <location>
        <begin position="145"/>
        <end position="168"/>
    </location>
</feature>
<feature type="domain" description="AP2/ERF" evidence="8">
    <location>
        <begin position="306"/>
        <end position="364"/>
    </location>
</feature>
<evidence type="ECO:0000256" key="2">
    <source>
        <dbReference type="ARBA" id="ARBA00022737"/>
    </source>
</evidence>
<comment type="subcellular location">
    <subcellularLocation>
        <location evidence="1">Nucleus</location>
    </subcellularLocation>
</comment>
<keyword evidence="3" id="KW-0805">Transcription regulation</keyword>
<keyword evidence="6" id="KW-0539">Nucleus</keyword>
<dbReference type="EMBL" id="MK121359">
    <property type="protein sequence ID" value="QCX35973.1"/>
    <property type="molecule type" value="mRNA"/>
</dbReference>
<feature type="domain" description="AP2/ERF" evidence="8">
    <location>
        <begin position="204"/>
        <end position="270"/>
    </location>
</feature>
<feature type="region of interest" description="Disordered" evidence="7">
    <location>
        <begin position="392"/>
        <end position="416"/>
    </location>
</feature>
<reference evidence="9" key="1">
    <citation type="submission" date="2018-11" db="EMBL/GenBank/DDBJ databases">
        <authorList>
            <person name="Choi Y.E."/>
            <person name="Ahn C.H."/>
        </authorList>
    </citation>
    <scope>NUCLEOTIDE SEQUENCE</scope>
    <source>
        <tissue evidence="9">Embryogenic</tissue>
    </source>
</reference>
<dbReference type="Gene3D" id="3.30.730.10">
    <property type="entry name" value="AP2/ERF domain"/>
    <property type="match status" value="2"/>
</dbReference>
<dbReference type="PROSITE" id="PS51032">
    <property type="entry name" value="AP2_ERF"/>
    <property type="match status" value="2"/>
</dbReference>
<feature type="region of interest" description="Disordered" evidence="7">
    <location>
        <begin position="64"/>
        <end position="88"/>
    </location>
</feature>
<organism evidence="9">
    <name type="scientific">Thuja koraiensis</name>
    <dbReference type="NCBI Taxonomy" id="241616"/>
    <lineage>
        <taxon>Eukaryota</taxon>
        <taxon>Viridiplantae</taxon>
        <taxon>Streptophyta</taxon>
        <taxon>Embryophyta</taxon>
        <taxon>Tracheophyta</taxon>
        <taxon>Spermatophyta</taxon>
        <taxon>Pinopsida</taxon>
        <taxon>Pinidae</taxon>
        <taxon>Conifers II</taxon>
        <taxon>Cupressales</taxon>
        <taxon>Cupressaceae</taxon>
        <taxon>Thuja</taxon>
    </lineage>
</organism>
<dbReference type="GO" id="GO:0003677">
    <property type="term" value="F:DNA binding"/>
    <property type="evidence" value="ECO:0007669"/>
    <property type="project" value="UniProtKB-KW"/>
</dbReference>
<dbReference type="PRINTS" id="PR00367">
    <property type="entry name" value="ETHRSPELEMNT"/>
</dbReference>
<keyword evidence="4" id="KW-0238">DNA-binding</keyword>
<protein>
    <submittedName>
        <fullName evidence="9">Babyboom2</fullName>
    </submittedName>
</protein>
<dbReference type="FunFam" id="3.30.730.10:FF:000002">
    <property type="entry name" value="AP2-like ethylene-responsive transcription factor"/>
    <property type="match status" value="1"/>
</dbReference>
<evidence type="ECO:0000313" key="9">
    <source>
        <dbReference type="EMBL" id="QCX35973.1"/>
    </source>
</evidence>
<keyword evidence="5" id="KW-0804">Transcription</keyword>
<evidence type="ECO:0000256" key="3">
    <source>
        <dbReference type="ARBA" id="ARBA00023015"/>
    </source>
</evidence>
<dbReference type="SMART" id="SM00380">
    <property type="entry name" value="AP2"/>
    <property type="match status" value="2"/>
</dbReference>
<dbReference type="CDD" id="cd00018">
    <property type="entry name" value="AP2"/>
    <property type="match status" value="2"/>
</dbReference>
<dbReference type="FunFam" id="3.30.730.10:FF:000003">
    <property type="entry name" value="AP2-like ethylene-responsive transcription factor ANT"/>
    <property type="match status" value="1"/>
</dbReference>
<dbReference type="InterPro" id="IPR016177">
    <property type="entry name" value="DNA-bd_dom_sf"/>
</dbReference>